<evidence type="ECO:0000256" key="8">
    <source>
        <dbReference type="SAM" id="MobiDB-lite"/>
    </source>
</evidence>
<gene>
    <name evidence="12" type="primary">LOC103505098</name>
</gene>
<feature type="transmembrane region" description="Helical" evidence="9">
    <location>
        <begin position="18"/>
        <end position="37"/>
    </location>
</feature>
<dbReference type="GO" id="GO:0022857">
    <property type="term" value="F:transmembrane transporter activity"/>
    <property type="evidence" value="ECO:0007669"/>
    <property type="project" value="InterPro"/>
</dbReference>
<feature type="region of interest" description="Disordered" evidence="8">
    <location>
        <begin position="420"/>
        <end position="442"/>
    </location>
</feature>
<feature type="transmembrane region" description="Helical" evidence="9">
    <location>
        <begin position="374"/>
        <end position="399"/>
    </location>
</feature>
<dbReference type="AlphaFoldDB" id="A0A1S3CTR8"/>
<dbReference type="InterPro" id="IPR005828">
    <property type="entry name" value="MFS_sugar_transport-like"/>
</dbReference>
<dbReference type="PRINTS" id="PR00171">
    <property type="entry name" value="SUGRTRNSPORT"/>
</dbReference>
<feature type="compositionally biased region" description="Basic and acidic residues" evidence="8">
    <location>
        <begin position="548"/>
        <end position="558"/>
    </location>
</feature>
<dbReference type="InterPro" id="IPR036259">
    <property type="entry name" value="MFS_trans_sf"/>
</dbReference>
<feature type="transmembrane region" description="Helical" evidence="9">
    <location>
        <begin position="213"/>
        <end position="235"/>
    </location>
</feature>
<dbReference type="PANTHER" id="PTHR48021:SF1">
    <property type="entry name" value="GH07001P-RELATED"/>
    <property type="match status" value="1"/>
</dbReference>
<dbReference type="InterPro" id="IPR003663">
    <property type="entry name" value="Sugar/inositol_transpt"/>
</dbReference>
<dbReference type="GO" id="GO:0005886">
    <property type="term" value="C:plasma membrane"/>
    <property type="evidence" value="ECO:0007669"/>
    <property type="project" value="UniProtKB-SubCell"/>
</dbReference>
<keyword evidence="2" id="KW-0813">Transport</keyword>
<feature type="compositionally biased region" description="Polar residues" evidence="8">
    <location>
        <begin position="465"/>
        <end position="482"/>
    </location>
</feature>
<evidence type="ECO:0000256" key="6">
    <source>
        <dbReference type="ARBA" id="ARBA00022989"/>
    </source>
</evidence>
<feature type="domain" description="Major facilitator superfamily (MFS) profile" evidence="10">
    <location>
        <begin position="1"/>
        <end position="403"/>
    </location>
</feature>
<evidence type="ECO:0000259" key="10">
    <source>
        <dbReference type="PROSITE" id="PS50850"/>
    </source>
</evidence>
<evidence type="ECO:0000256" key="3">
    <source>
        <dbReference type="ARBA" id="ARBA00022475"/>
    </source>
</evidence>
<evidence type="ECO:0000256" key="2">
    <source>
        <dbReference type="ARBA" id="ARBA00022448"/>
    </source>
</evidence>
<evidence type="ECO:0000256" key="5">
    <source>
        <dbReference type="ARBA" id="ARBA00022692"/>
    </source>
</evidence>
<keyword evidence="4" id="KW-0762">Sugar transport</keyword>
<dbReference type="OMA" id="WTIWVAM"/>
<dbReference type="InterPro" id="IPR050549">
    <property type="entry name" value="MFS_Trehalose_Transporter"/>
</dbReference>
<feature type="transmembrane region" description="Helical" evidence="9">
    <location>
        <begin position="347"/>
        <end position="368"/>
    </location>
</feature>
<keyword evidence="3" id="KW-1003">Cell membrane</keyword>
<feature type="transmembrane region" description="Helical" evidence="9">
    <location>
        <begin position="314"/>
        <end position="335"/>
    </location>
</feature>
<evidence type="ECO:0000256" key="4">
    <source>
        <dbReference type="ARBA" id="ARBA00022597"/>
    </source>
</evidence>
<dbReference type="RefSeq" id="XP_008467628.1">
    <property type="nucleotide sequence ID" value="XM_008469406.3"/>
</dbReference>
<reference evidence="12" key="1">
    <citation type="submission" date="2025-08" db="UniProtKB">
        <authorList>
            <consortium name="RefSeq"/>
        </authorList>
    </citation>
    <scope>IDENTIFICATION</scope>
</reference>
<organism evidence="11 12">
    <name type="scientific">Diaphorina citri</name>
    <name type="common">Asian citrus psyllid</name>
    <dbReference type="NCBI Taxonomy" id="121845"/>
    <lineage>
        <taxon>Eukaryota</taxon>
        <taxon>Metazoa</taxon>
        <taxon>Ecdysozoa</taxon>
        <taxon>Arthropoda</taxon>
        <taxon>Hexapoda</taxon>
        <taxon>Insecta</taxon>
        <taxon>Pterygota</taxon>
        <taxon>Neoptera</taxon>
        <taxon>Paraneoptera</taxon>
        <taxon>Hemiptera</taxon>
        <taxon>Sternorrhyncha</taxon>
        <taxon>Psylloidea</taxon>
        <taxon>Psyllidae</taxon>
        <taxon>Diaphorininae</taxon>
        <taxon>Diaphorina</taxon>
    </lineage>
</organism>
<feature type="compositionally biased region" description="Polar residues" evidence="8">
    <location>
        <begin position="526"/>
        <end position="542"/>
    </location>
</feature>
<dbReference type="KEGG" id="dci:103505098"/>
<feature type="transmembrane region" description="Helical" evidence="9">
    <location>
        <begin position="143"/>
        <end position="160"/>
    </location>
</feature>
<protein>
    <submittedName>
        <fullName evidence="12">Facilitated trehalose transporter Tret1-2 homolog isoform X2</fullName>
    </submittedName>
</protein>
<sequence length="579" mass="64522">MLQSDKPPVGSQPFSNNVISWLGALPFISSMLGNLFWGRVADKFGRKVTGYVSIMPNITCYVLMLSTDNQTVFMVARFLGGFTNSAVASNTPMYIGEISELHLRGKLASLYMLFANIGVLFVYVLGSFVTFHTLNRLCLGVSVLYLVLFFFLPESPVCLLKMNKTDKARKCVIWYRGEDEEYVNAELKRFNDSFVRAKKFSLKHLLKKTTLKGIIIGLGLQAGIQLSGISIVLTYTVYIFKQSGSQLSPNMCTIIVGGLELIGSIFSSTFIEMAGRKKILCATYFVMMIALCALGTCFYLQSMHLDINLGYIPLISLSSYMLAYPFGAGTIPYVMYSELFASEVKNIALSFIILWNNFLAFCTVKVFPTIFMEILHLYGCFWFFSFCTLMAMIFVIFVVPETKDRSLLTVLQKLNGGKPLKEKSDPSLHTAENGPHIENPELTSPVKVNGVVKFQEDEKVKENGDTSISVENSKTLKTSENSTVEKPEDVEPIKRVQVLESTENPAQKVQFKNDETLTKSLKTPEKSSTLETSIATGSTENFTPKVAFKNDETLKTAEESSTLETSISTGDQQKISPQR</sequence>
<feature type="region of interest" description="Disordered" evidence="8">
    <location>
        <begin position="521"/>
        <end position="579"/>
    </location>
</feature>
<dbReference type="PANTHER" id="PTHR48021">
    <property type="match status" value="1"/>
</dbReference>
<feature type="transmembrane region" description="Helical" evidence="9">
    <location>
        <begin position="247"/>
        <end position="267"/>
    </location>
</feature>
<proteinExistence type="predicted"/>
<keyword evidence="5 9" id="KW-0812">Transmembrane</keyword>
<dbReference type="GeneID" id="103505098"/>
<feature type="transmembrane region" description="Helical" evidence="9">
    <location>
        <begin position="110"/>
        <end position="131"/>
    </location>
</feature>
<dbReference type="Gene3D" id="1.20.1250.20">
    <property type="entry name" value="MFS general substrate transporter like domains"/>
    <property type="match status" value="1"/>
</dbReference>
<keyword evidence="7 9" id="KW-0472">Membrane</keyword>
<name>A0A1S3CTR8_DIACI</name>
<dbReference type="FunFam" id="1.20.1250.20:FF:000218">
    <property type="entry name" value="facilitated trehalose transporter Tret1"/>
    <property type="match status" value="1"/>
</dbReference>
<feature type="region of interest" description="Disordered" evidence="8">
    <location>
        <begin position="462"/>
        <end position="489"/>
    </location>
</feature>
<evidence type="ECO:0000256" key="7">
    <source>
        <dbReference type="ARBA" id="ARBA00023136"/>
    </source>
</evidence>
<feature type="compositionally biased region" description="Polar residues" evidence="8">
    <location>
        <begin position="570"/>
        <end position="579"/>
    </location>
</feature>
<evidence type="ECO:0000313" key="12">
    <source>
        <dbReference type="RefSeq" id="XP_008467628.1"/>
    </source>
</evidence>
<evidence type="ECO:0000313" key="11">
    <source>
        <dbReference type="Proteomes" id="UP000079169"/>
    </source>
</evidence>
<dbReference type="InterPro" id="IPR020846">
    <property type="entry name" value="MFS_dom"/>
</dbReference>
<dbReference type="Proteomes" id="UP000079169">
    <property type="component" value="Unplaced"/>
</dbReference>
<evidence type="ECO:0000256" key="9">
    <source>
        <dbReference type="SAM" id="Phobius"/>
    </source>
</evidence>
<dbReference type="InterPro" id="IPR005829">
    <property type="entry name" value="Sugar_transporter_CS"/>
</dbReference>
<dbReference type="PROSITE" id="PS00216">
    <property type="entry name" value="SUGAR_TRANSPORT_1"/>
    <property type="match status" value="1"/>
</dbReference>
<keyword evidence="6 9" id="KW-1133">Transmembrane helix</keyword>
<dbReference type="PROSITE" id="PS50850">
    <property type="entry name" value="MFS"/>
    <property type="match status" value="1"/>
</dbReference>
<evidence type="ECO:0000256" key="1">
    <source>
        <dbReference type="ARBA" id="ARBA00004651"/>
    </source>
</evidence>
<dbReference type="SUPFAM" id="SSF103473">
    <property type="entry name" value="MFS general substrate transporter"/>
    <property type="match status" value="1"/>
</dbReference>
<dbReference type="Pfam" id="PF00083">
    <property type="entry name" value="Sugar_tr"/>
    <property type="match status" value="1"/>
</dbReference>
<comment type="subcellular location">
    <subcellularLocation>
        <location evidence="1">Cell membrane</location>
        <topology evidence="1">Multi-pass membrane protein</topology>
    </subcellularLocation>
</comment>
<feature type="transmembrane region" description="Helical" evidence="9">
    <location>
        <begin position="279"/>
        <end position="302"/>
    </location>
</feature>
<keyword evidence="11" id="KW-1185">Reference proteome</keyword>
<accession>A0A1S3CTR8</accession>
<feature type="compositionally biased region" description="Low complexity" evidence="8">
    <location>
        <begin position="559"/>
        <end position="569"/>
    </location>
</feature>